<feature type="domain" description="Chitin-binding type-2" evidence="7">
    <location>
        <begin position="17"/>
        <end position="75"/>
    </location>
</feature>
<gene>
    <name evidence="8" type="ORF">NQ315_009576</name>
</gene>
<evidence type="ECO:0000256" key="3">
    <source>
        <dbReference type="ARBA" id="ARBA00022737"/>
    </source>
</evidence>
<keyword evidence="4" id="KW-1015">Disulfide bond</keyword>
<evidence type="ECO:0000256" key="4">
    <source>
        <dbReference type="ARBA" id="ARBA00023157"/>
    </source>
</evidence>
<dbReference type="GO" id="GO:0005576">
    <property type="term" value="C:extracellular region"/>
    <property type="evidence" value="ECO:0007669"/>
    <property type="project" value="InterPro"/>
</dbReference>
<keyword evidence="9" id="KW-1185">Reference proteome</keyword>
<evidence type="ECO:0000256" key="1">
    <source>
        <dbReference type="ARBA" id="ARBA00022669"/>
    </source>
</evidence>
<dbReference type="InterPro" id="IPR051940">
    <property type="entry name" value="Chitin_bind-dev_reg"/>
</dbReference>
<protein>
    <recommendedName>
        <fullName evidence="7">Chitin-binding type-2 domain-containing protein</fullName>
    </recommendedName>
</protein>
<evidence type="ECO:0000256" key="2">
    <source>
        <dbReference type="ARBA" id="ARBA00022729"/>
    </source>
</evidence>
<dbReference type="EMBL" id="JANEYG010000001">
    <property type="protein sequence ID" value="KAJ8925728.1"/>
    <property type="molecule type" value="Genomic_DNA"/>
</dbReference>
<evidence type="ECO:0000259" key="7">
    <source>
        <dbReference type="PROSITE" id="PS50940"/>
    </source>
</evidence>
<keyword evidence="3" id="KW-0677">Repeat</keyword>
<feature type="signal peptide" evidence="6">
    <location>
        <begin position="1"/>
        <end position="16"/>
    </location>
</feature>
<accession>A0AAV8WH96</accession>
<dbReference type="Pfam" id="PF01607">
    <property type="entry name" value="CBM_14"/>
    <property type="match status" value="1"/>
</dbReference>
<evidence type="ECO:0000313" key="9">
    <source>
        <dbReference type="Proteomes" id="UP001159042"/>
    </source>
</evidence>
<dbReference type="Proteomes" id="UP001159042">
    <property type="component" value="Unassembled WGS sequence"/>
</dbReference>
<sequence length="76" mass="8461">MWAVFVFLIAVSFVGSTPTCPDSNDPPVFLPHETLCTKYYECSNGIAYLMSCPTGLDFNQETNSCDFADRAGCRFF</sequence>
<reference evidence="8 9" key="1">
    <citation type="journal article" date="2023" name="Insect Mol. Biol.">
        <title>Genome sequencing provides insights into the evolution of gene families encoding plant cell wall-degrading enzymes in longhorned beetles.</title>
        <authorList>
            <person name="Shin N.R."/>
            <person name="Okamura Y."/>
            <person name="Kirsch R."/>
            <person name="Pauchet Y."/>
        </authorList>
    </citation>
    <scope>NUCLEOTIDE SEQUENCE [LARGE SCALE GENOMIC DNA]</scope>
    <source>
        <strain evidence="8">EAD_L_NR</strain>
    </source>
</reference>
<dbReference type="InterPro" id="IPR036508">
    <property type="entry name" value="Chitin-bd_dom_sf"/>
</dbReference>
<dbReference type="AlphaFoldDB" id="A0AAV8WH96"/>
<proteinExistence type="predicted"/>
<evidence type="ECO:0000256" key="6">
    <source>
        <dbReference type="SAM" id="SignalP"/>
    </source>
</evidence>
<evidence type="ECO:0000256" key="5">
    <source>
        <dbReference type="ARBA" id="ARBA00023180"/>
    </source>
</evidence>
<dbReference type="Gene3D" id="2.170.140.10">
    <property type="entry name" value="Chitin binding domain"/>
    <property type="match status" value="1"/>
</dbReference>
<dbReference type="SUPFAM" id="SSF57625">
    <property type="entry name" value="Invertebrate chitin-binding proteins"/>
    <property type="match status" value="1"/>
</dbReference>
<dbReference type="SMART" id="SM00494">
    <property type="entry name" value="ChtBD2"/>
    <property type="match status" value="1"/>
</dbReference>
<dbReference type="PANTHER" id="PTHR23301">
    <property type="entry name" value="CHITIN BINDING PERITROPHIN-A"/>
    <property type="match status" value="1"/>
</dbReference>
<name>A0AAV8WH96_9CUCU</name>
<dbReference type="PROSITE" id="PS50940">
    <property type="entry name" value="CHIT_BIND_II"/>
    <property type="match status" value="1"/>
</dbReference>
<dbReference type="PANTHER" id="PTHR23301:SF0">
    <property type="entry name" value="CHITIN-BINDING TYPE-2 DOMAIN-CONTAINING PROTEIN-RELATED"/>
    <property type="match status" value="1"/>
</dbReference>
<evidence type="ECO:0000313" key="8">
    <source>
        <dbReference type="EMBL" id="KAJ8925728.1"/>
    </source>
</evidence>
<feature type="chain" id="PRO_5043720590" description="Chitin-binding type-2 domain-containing protein" evidence="6">
    <location>
        <begin position="17"/>
        <end position="76"/>
    </location>
</feature>
<keyword evidence="5" id="KW-0325">Glycoprotein</keyword>
<keyword evidence="2 6" id="KW-0732">Signal</keyword>
<dbReference type="GO" id="GO:0008061">
    <property type="term" value="F:chitin binding"/>
    <property type="evidence" value="ECO:0007669"/>
    <property type="project" value="UniProtKB-KW"/>
</dbReference>
<organism evidence="8 9">
    <name type="scientific">Exocentrus adspersus</name>
    <dbReference type="NCBI Taxonomy" id="1586481"/>
    <lineage>
        <taxon>Eukaryota</taxon>
        <taxon>Metazoa</taxon>
        <taxon>Ecdysozoa</taxon>
        <taxon>Arthropoda</taxon>
        <taxon>Hexapoda</taxon>
        <taxon>Insecta</taxon>
        <taxon>Pterygota</taxon>
        <taxon>Neoptera</taxon>
        <taxon>Endopterygota</taxon>
        <taxon>Coleoptera</taxon>
        <taxon>Polyphaga</taxon>
        <taxon>Cucujiformia</taxon>
        <taxon>Chrysomeloidea</taxon>
        <taxon>Cerambycidae</taxon>
        <taxon>Lamiinae</taxon>
        <taxon>Acanthocinini</taxon>
        <taxon>Exocentrus</taxon>
    </lineage>
</organism>
<dbReference type="InterPro" id="IPR002557">
    <property type="entry name" value="Chitin-bd_dom"/>
</dbReference>
<comment type="caution">
    <text evidence="8">The sequence shown here is derived from an EMBL/GenBank/DDBJ whole genome shotgun (WGS) entry which is preliminary data.</text>
</comment>
<keyword evidence="1" id="KW-0147">Chitin-binding</keyword>